<name>A0A0R3TMF4_RODNA</name>
<dbReference type="OrthoDB" id="10346316at2759"/>
<dbReference type="WBParaSite" id="HNAJ_0000849601-mRNA-1">
    <property type="protein sequence ID" value="HNAJ_0000849601-mRNA-1"/>
    <property type="gene ID" value="HNAJ_0000849601"/>
</dbReference>
<sequence>MQTTTGFGEMVMKKAQLNRLRIKKLSDLTADQRYYLRSFLPPMLEIAAPYVIDNWTETFDVSSYAASVCRNWKWLDAKLVSLLLPYPQDRCINACYYMYDTSLRVTTFRNIKMEGLENAAVVFDVLAICNRSTSNKTEVVRLKEPPISSANSEVENKLFVLILFANYPKELSGYLNEHGDELGTKYKVVVFLVPCNCEGPTIYNMDCLMLMYSRLSSKTRKDLMEKKFKWRFWLVHNHEGSLLNVNDPINWAFGECVATLKENDASSEESLS</sequence>
<accession>A0A0R3TMF4</accession>
<reference evidence="3" key="1">
    <citation type="submission" date="2017-02" db="UniProtKB">
        <authorList>
            <consortium name="WormBaseParasite"/>
        </authorList>
    </citation>
    <scope>IDENTIFICATION</scope>
</reference>
<dbReference type="AlphaFoldDB" id="A0A0R3TMF4"/>
<gene>
    <name evidence="1" type="ORF">HNAJ_LOCUS8492</name>
</gene>
<protein>
    <submittedName>
        <fullName evidence="3">F-box domain-containing protein</fullName>
    </submittedName>
</protein>
<evidence type="ECO:0000313" key="3">
    <source>
        <dbReference type="WBParaSite" id="HNAJ_0000849601-mRNA-1"/>
    </source>
</evidence>
<evidence type="ECO:0000313" key="1">
    <source>
        <dbReference type="EMBL" id="VDO04469.1"/>
    </source>
</evidence>
<proteinExistence type="predicted"/>
<dbReference type="Proteomes" id="UP000278807">
    <property type="component" value="Unassembled WGS sequence"/>
</dbReference>
<reference evidence="1 2" key="2">
    <citation type="submission" date="2018-11" db="EMBL/GenBank/DDBJ databases">
        <authorList>
            <consortium name="Pathogen Informatics"/>
        </authorList>
    </citation>
    <scope>NUCLEOTIDE SEQUENCE [LARGE SCALE GENOMIC DNA]</scope>
</reference>
<evidence type="ECO:0000313" key="2">
    <source>
        <dbReference type="Proteomes" id="UP000278807"/>
    </source>
</evidence>
<organism evidence="3">
    <name type="scientific">Rodentolepis nana</name>
    <name type="common">Dwarf tapeworm</name>
    <name type="synonym">Hymenolepis nana</name>
    <dbReference type="NCBI Taxonomy" id="102285"/>
    <lineage>
        <taxon>Eukaryota</taxon>
        <taxon>Metazoa</taxon>
        <taxon>Spiralia</taxon>
        <taxon>Lophotrochozoa</taxon>
        <taxon>Platyhelminthes</taxon>
        <taxon>Cestoda</taxon>
        <taxon>Eucestoda</taxon>
        <taxon>Cyclophyllidea</taxon>
        <taxon>Hymenolepididae</taxon>
        <taxon>Rodentolepis</taxon>
    </lineage>
</organism>
<dbReference type="EMBL" id="UZAE01012305">
    <property type="protein sequence ID" value="VDO04469.1"/>
    <property type="molecule type" value="Genomic_DNA"/>
</dbReference>
<keyword evidence="2" id="KW-1185">Reference proteome</keyword>